<accession>A0AAN5D5W2</accession>
<comment type="caution">
    <text evidence="1">The sequence shown here is derived from an EMBL/GenBank/DDBJ whole genome shotgun (WGS) entry which is preliminary data.</text>
</comment>
<feature type="non-terminal residue" evidence="1">
    <location>
        <position position="1"/>
    </location>
</feature>
<organism evidence="1 2">
    <name type="scientific">Pristionchus mayeri</name>
    <dbReference type="NCBI Taxonomy" id="1317129"/>
    <lineage>
        <taxon>Eukaryota</taxon>
        <taxon>Metazoa</taxon>
        <taxon>Ecdysozoa</taxon>
        <taxon>Nematoda</taxon>
        <taxon>Chromadorea</taxon>
        <taxon>Rhabditida</taxon>
        <taxon>Rhabditina</taxon>
        <taxon>Diplogasteromorpha</taxon>
        <taxon>Diplogasteroidea</taxon>
        <taxon>Neodiplogasteridae</taxon>
        <taxon>Pristionchus</taxon>
    </lineage>
</organism>
<sequence length="136" mass="15016">SLSPRSARIHEEKHPGIDRVSLGYNGGRLEVEMVLFPSNIGFHGMDNLDTERFERSIEGSSRVPILKVTLNGPVDPIIEQQLVDFLSTQIKTVSISLTLHSAYISISDLSMCAKLFCEATIGNLIFHSMILDDTTA</sequence>
<name>A0AAN5D5W2_9BILA</name>
<reference evidence="2" key="1">
    <citation type="submission" date="2022-10" db="EMBL/GenBank/DDBJ databases">
        <title>Genome assembly of Pristionchus species.</title>
        <authorList>
            <person name="Yoshida K."/>
            <person name="Sommer R.J."/>
        </authorList>
    </citation>
    <scope>NUCLEOTIDE SEQUENCE [LARGE SCALE GENOMIC DNA]</scope>
    <source>
        <strain evidence="2">RS5460</strain>
    </source>
</reference>
<dbReference type="AlphaFoldDB" id="A0AAN5D5W2"/>
<feature type="non-terminal residue" evidence="1">
    <location>
        <position position="136"/>
    </location>
</feature>
<dbReference type="EMBL" id="BTRK01000006">
    <property type="protein sequence ID" value="GMR56966.1"/>
    <property type="molecule type" value="Genomic_DNA"/>
</dbReference>
<dbReference type="Proteomes" id="UP001328107">
    <property type="component" value="Unassembled WGS sequence"/>
</dbReference>
<protein>
    <submittedName>
        <fullName evidence="1">Uncharacterized protein</fullName>
    </submittedName>
</protein>
<gene>
    <name evidence="1" type="ORF">PMAYCL1PPCAC_27161</name>
</gene>
<proteinExistence type="predicted"/>
<evidence type="ECO:0000313" key="1">
    <source>
        <dbReference type="EMBL" id="GMR56966.1"/>
    </source>
</evidence>
<keyword evidence="2" id="KW-1185">Reference proteome</keyword>
<evidence type="ECO:0000313" key="2">
    <source>
        <dbReference type="Proteomes" id="UP001328107"/>
    </source>
</evidence>